<gene>
    <name evidence="2" type="ORF">SD77_1842</name>
</gene>
<evidence type="ECO:0000256" key="1">
    <source>
        <dbReference type="SAM" id="Phobius"/>
    </source>
</evidence>
<keyword evidence="1" id="KW-0812">Transmembrane</keyword>
<reference evidence="2 3" key="1">
    <citation type="submission" date="2015-01" db="EMBL/GenBank/DDBJ databases">
        <title>Genome Assembly of Bacillus badius MTCC 1458.</title>
        <authorList>
            <person name="Verma A."/>
            <person name="Khatri I."/>
            <person name="Mual P."/>
            <person name="Subramanian S."/>
            <person name="Krishnamurthi S."/>
        </authorList>
    </citation>
    <scope>NUCLEOTIDE SEQUENCE [LARGE SCALE GENOMIC DNA]</scope>
    <source>
        <strain evidence="2 3">MTCC 1458</strain>
    </source>
</reference>
<sequence length="118" mass="13177">MGEMKSAIFSIALFVGVLFPALLMIGVDSLHNHGFMKVSTEVAELVKEEGGVTSKVSRVVDSLKGKGYKITFKDSDGKVVSGKRTFGDTIYITYDYTYQSIKKERHLKTQNIVHVMKR</sequence>
<protein>
    <recommendedName>
        <fullName evidence="4">DUF4845 domain-containing protein</fullName>
    </recommendedName>
</protein>
<accession>A0ABR5AQR4</accession>
<evidence type="ECO:0008006" key="4">
    <source>
        <dbReference type="Google" id="ProtNLM"/>
    </source>
</evidence>
<keyword evidence="1" id="KW-0472">Membrane</keyword>
<proteinExistence type="predicted"/>
<keyword evidence="1" id="KW-1133">Transmembrane helix</keyword>
<evidence type="ECO:0000313" key="3">
    <source>
        <dbReference type="Proteomes" id="UP000031982"/>
    </source>
</evidence>
<organism evidence="2 3">
    <name type="scientific">Bacillus badius</name>
    <dbReference type="NCBI Taxonomy" id="1455"/>
    <lineage>
        <taxon>Bacteria</taxon>
        <taxon>Bacillati</taxon>
        <taxon>Bacillota</taxon>
        <taxon>Bacilli</taxon>
        <taxon>Bacillales</taxon>
        <taxon>Bacillaceae</taxon>
        <taxon>Pseudobacillus</taxon>
    </lineage>
</organism>
<evidence type="ECO:0000313" key="2">
    <source>
        <dbReference type="EMBL" id="KIL77090.1"/>
    </source>
</evidence>
<name>A0ABR5AQR4_BACBA</name>
<dbReference type="GeneID" id="92778714"/>
<comment type="caution">
    <text evidence="2">The sequence shown here is derived from an EMBL/GenBank/DDBJ whole genome shotgun (WGS) entry which is preliminary data.</text>
</comment>
<keyword evidence="3" id="KW-1185">Reference proteome</keyword>
<dbReference type="Proteomes" id="UP000031982">
    <property type="component" value="Unassembled WGS sequence"/>
</dbReference>
<feature type="transmembrane region" description="Helical" evidence="1">
    <location>
        <begin position="6"/>
        <end position="27"/>
    </location>
</feature>
<dbReference type="RefSeq" id="WP_041098529.1">
    <property type="nucleotide sequence ID" value="NZ_BSSZ01000009.1"/>
</dbReference>
<dbReference type="EMBL" id="JXLP01000018">
    <property type="protein sequence ID" value="KIL77090.1"/>
    <property type="molecule type" value="Genomic_DNA"/>
</dbReference>